<keyword evidence="3" id="KW-0808">Transferase</keyword>
<comment type="similarity">
    <text evidence="1">Belongs to the N(4)/N(6)-methyltransferase family.</text>
</comment>
<evidence type="ECO:0000259" key="4">
    <source>
        <dbReference type="Pfam" id="PF01555"/>
    </source>
</evidence>
<evidence type="ECO:0000313" key="5">
    <source>
        <dbReference type="EMBL" id="GAI31488.1"/>
    </source>
</evidence>
<dbReference type="InterPro" id="IPR001091">
    <property type="entry name" value="RM_Methyltransferase"/>
</dbReference>
<evidence type="ECO:0000256" key="3">
    <source>
        <dbReference type="ARBA" id="ARBA00022679"/>
    </source>
</evidence>
<sequence>MRDIIKFFTKEGEWVLDPFVGVGGTLLGAALCNRNAIGIDISREYLDIYKKVCKRLKLREFLTICDDARNIVKHEIVTSRKFDLILTDPPYCKMMAKKKTGQKKKRGLGAATPFTKLEADIGNLEYDNFLIELKKIIGQCVKYLKNNGYLVVFIKDLQPSKDLQPTKDKTNILHADVIRKLSEIENLRYRGYKIWYDKTVSLYPFGYPFAFVPHQLHQFILIFRKEKV</sequence>
<dbReference type="CDD" id="cd02440">
    <property type="entry name" value="AdoMet_MTases"/>
    <property type="match status" value="1"/>
</dbReference>
<evidence type="ECO:0000256" key="2">
    <source>
        <dbReference type="ARBA" id="ARBA00022603"/>
    </source>
</evidence>
<organism evidence="5">
    <name type="scientific">marine sediment metagenome</name>
    <dbReference type="NCBI Taxonomy" id="412755"/>
    <lineage>
        <taxon>unclassified sequences</taxon>
        <taxon>metagenomes</taxon>
        <taxon>ecological metagenomes</taxon>
    </lineage>
</organism>
<feature type="domain" description="DNA methylase N-4/N-6" evidence="4">
    <location>
        <begin position="1"/>
        <end position="51"/>
    </location>
</feature>
<evidence type="ECO:0000256" key="1">
    <source>
        <dbReference type="ARBA" id="ARBA00006594"/>
    </source>
</evidence>
<dbReference type="InterPro" id="IPR002941">
    <property type="entry name" value="DNA_methylase_N4/N6"/>
</dbReference>
<dbReference type="AlphaFoldDB" id="X1MJR6"/>
<dbReference type="PANTHER" id="PTHR13370">
    <property type="entry name" value="RNA METHYLASE-RELATED"/>
    <property type="match status" value="1"/>
</dbReference>
<reference evidence="5" key="1">
    <citation type="journal article" date="2014" name="Front. Microbiol.">
        <title>High frequency of phylogenetically diverse reductive dehalogenase-homologous genes in deep subseafloor sedimentary metagenomes.</title>
        <authorList>
            <person name="Kawai M."/>
            <person name="Futagami T."/>
            <person name="Toyoda A."/>
            <person name="Takaki Y."/>
            <person name="Nishi S."/>
            <person name="Hori S."/>
            <person name="Arai W."/>
            <person name="Tsubouchi T."/>
            <person name="Morono Y."/>
            <person name="Uchiyama I."/>
            <person name="Ito T."/>
            <person name="Fujiyama A."/>
            <person name="Inagaki F."/>
            <person name="Takami H."/>
        </authorList>
    </citation>
    <scope>NUCLEOTIDE SEQUENCE</scope>
    <source>
        <strain evidence="5">Expedition CK06-06</strain>
    </source>
</reference>
<dbReference type="EMBL" id="BARV01019525">
    <property type="protein sequence ID" value="GAI31488.1"/>
    <property type="molecule type" value="Genomic_DNA"/>
</dbReference>
<dbReference type="InterPro" id="IPR002052">
    <property type="entry name" value="DNA_methylase_N6_adenine_CS"/>
</dbReference>
<protein>
    <recommendedName>
        <fullName evidence="4">DNA methylase N-4/N-6 domain-containing protein</fullName>
    </recommendedName>
</protein>
<dbReference type="GO" id="GO:0005737">
    <property type="term" value="C:cytoplasm"/>
    <property type="evidence" value="ECO:0007669"/>
    <property type="project" value="TreeGrafter"/>
</dbReference>
<dbReference type="GO" id="GO:0003677">
    <property type="term" value="F:DNA binding"/>
    <property type="evidence" value="ECO:0007669"/>
    <property type="project" value="InterPro"/>
</dbReference>
<proteinExistence type="inferred from homology"/>
<dbReference type="PRINTS" id="PR00508">
    <property type="entry name" value="S21N4MTFRASE"/>
</dbReference>
<accession>X1MJR6</accession>
<dbReference type="GO" id="GO:0032259">
    <property type="term" value="P:methylation"/>
    <property type="evidence" value="ECO:0007669"/>
    <property type="project" value="UniProtKB-KW"/>
</dbReference>
<dbReference type="SUPFAM" id="SSF53335">
    <property type="entry name" value="S-adenosyl-L-methionine-dependent methyltransferases"/>
    <property type="match status" value="1"/>
</dbReference>
<comment type="caution">
    <text evidence="5">The sequence shown here is derived from an EMBL/GenBank/DDBJ whole genome shotgun (WGS) entry which is preliminary data.</text>
</comment>
<name>X1MJR6_9ZZZZ</name>
<keyword evidence="2" id="KW-0489">Methyltransferase</keyword>
<dbReference type="Gene3D" id="3.40.50.150">
    <property type="entry name" value="Vaccinia Virus protein VP39"/>
    <property type="match status" value="2"/>
</dbReference>
<dbReference type="InterPro" id="IPR029063">
    <property type="entry name" value="SAM-dependent_MTases_sf"/>
</dbReference>
<gene>
    <name evidence="5" type="ORF">S06H3_32803</name>
</gene>
<feature type="non-terminal residue" evidence="5">
    <location>
        <position position="228"/>
    </location>
</feature>
<dbReference type="Pfam" id="PF01555">
    <property type="entry name" value="N6_N4_Mtase"/>
    <property type="match status" value="1"/>
</dbReference>
<dbReference type="PROSITE" id="PS00092">
    <property type="entry name" value="N6_MTASE"/>
    <property type="match status" value="1"/>
</dbReference>
<dbReference type="PANTHER" id="PTHR13370:SF3">
    <property type="entry name" value="TRNA (GUANINE(10)-N2)-METHYLTRANSFERASE HOMOLOG"/>
    <property type="match status" value="1"/>
</dbReference>
<dbReference type="GO" id="GO:0008170">
    <property type="term" value="F:N-methyltransferase activity"/>
    <property type="evidence" value="ECO:0007669"/>
    <property type="project" value="InterPro"/>
</dbReference>